<dbReference type="VEuPathDB" id="FungiDB:F4678DRAFT_48803"/>
<evidence type="ECO:0000256" key="1">
    <source>
        <dbReference type="SAM" id="MobiDB-lite"/>
    </source>
</evidence>
<feature type="region of interest" description="Disordered" evidence="1">
    <location>
        <begin position="23"/>
        <end position="43"/>
    </location>
</feature>
<gene>
    <name evidence="2" type="ORF">NPX13_g9426</name>
</gene>
<name>A0A9W8THH5_9PEZI</name>
<reference evidence="2" key="1">
    <citation type="submission" date="2022-07" db="EMBL/GenBank/DDBJ databases">
        <title>Genome Sequence of Xylaria arbuscula.</title>
        <authorList>
            <person name="Buettner E."/>
        </authorList>
    </citation>
    <scope>NUCLEOTIDE SEQUENCE</scope>
    <source>
        <strain evidence="2">VT107</strain>
    </source>
</reference>
<protein>
    <submittedName>
        <fullName evidence="2">Uncharacterized protein</fullName>
    </submittedName>
</protein>
<dbReference type="AlphaFoldDB" id="A0A9W8THH5"/>
<organism evidence="2 3">
    <name type="scientific">Xylaria arbuscula</name>
    <dbReference type="NCBI Taxonomy" id="114810"/>
    <lineage>
        <taxon>Eukaryota</taxon>
        <taxon>Fungi</taxon>
        <taxon>Dikarya</taxon>
        <taxon>Ascomycota</taxon>
        <taxon>Pezizomycotina</taxon>
        <taxon>Sordariomycetes</taxon>
        <taxon>Xylariomycetidae</taxon>
        <taxon>Xylariales</taxon>
        <taxon>Xylariaceae</taxon>
        <taxon>Xylaria</taxon>
    </lineage>
</organism>
<dbReference type="EMBL" id="JANPWZ010002314">
    <property type="protein sequence ID" value="KAJ3560089.1"/>
    <property type="molecule type" value="Genomic_DNA"/>
</dbReference>
<evidence type="ECO:0000313" key="2">
    <source>
        <dbReference type="EMBL" id="KAJ3560089.1"/>
    </source>
</evidence>
<keyword evidence="3" id="KW-1185">Reference proteome</keyword>
<evidence type="ECO:0000313" key="3">
    <source>
        <dbReference type="Proteomes" id="UP001148614"/>
    </source>
</evidence>
<feature type="region of interest" description="Disordered" evidence="1">
    <location>
        <begin position="644"/>
        <end position="671"/>
    </location>
</feature>
<accession>A0A9W8THH5</accession>
<proteinExistence type="predicted"/>
<comment type="caution">
    <text evidence="2">The sequence shown here is derived from an EMBL/GenBank/DDBJ whole genome shotgun (WGS) entry which is preliminary data.</text>
</comment>
<sequence length="671" mass="75308">MEEDQSPLDVAVGRMQQEFHVEEGEIPSFQRQERDHQRLSDLSVDNTSGDTLVIVKFPKGDFVNCRGRQWTTKEFLMQSEQLLATGSSVFANLLSPRVQAQMRRRLDGEYEAHQYVLDLTPQVEGDESASEVAQLSLSHGVREWWRSHYFLHISKYLVAGHDDNCPYHLEALIADEENQERMKTKGTRTKPIDIDELENPRPRQILDYCPIRHRAAILRLLLAIRGDDLVLNSASRVVTTAMVAKQFDCVNIVGGPVLSWFLAEPNENFIDVNAEDAFKISWTLELQETARVAFRILVTERAIEIPTDRSEGVFRRRQESMFQRPRGNLTDEQETCVQHAAQKLIQRAEELWAGLLSKNPRKYLGISKSPTYSPAIWLQIRTYVSQVAEAATTDAQSNDTFLFNLQDGNRARFVSDARIIATRSIFEQLLPVQAVLTSFFWDRLSSYSSQRHLRWEAVTSAFPEFWDQFAAAIHKLYVKWASPRLEVNIARNGPLVLGLSDEEFKFLPLWAGGLDDGTGGVFQPEIPNALHGFPIEPGPVFITGESIPDIDTSTEDGGTTIYTGTETVTMTQGYSVQATRSHTIKTDYDDVNHAALATTSRHSTLDSVVGADATVPRTVGARHIDEDFDWTATGSDCSDLSDLGGSDSDFGFEEIGHDDGDIEQATNTTAS</sequence>
<dbReference type="Proteomes" id="UP001148614">
    <property type="component" value="Unassembled WGS sequence"/>
</dbReference>